<feature type="compositionally biased region" description="Basic and acidic residues" evidence="1">
    <location>
        <begin position="152"/>
        <end position="163"/>
    </location>
</feature>
<evidence type="ECO:0000256" key="1">
    <source>
        <dbReference type="SAM" id="MobiDB-lite"/>
    </source>
</evidence>
<organism evidence="2 3">
    <name type="scientific">Pinctada imbricata</name>
    <name type="common">Atlantic pearl-oyster</name>
    <name type="synonym">Pinctada martensii</name>
    <dbReference type="NCBI Taxonomy" id="66713"/>
    <lineage>
        <taxon>Eukaryota</taxon>
        <taxon>Metazoa</taxon>
        <taxon>Spiralia</taxon>
        <taxon>Lophotrochozoa</taxon>
        <taxon>Mollusca</taxon>
        <taxon>Bivalvia</taxon>
        <taxon>Autobranchia</taxon>
        <taxon>Pteriomorphia</taxon>
        <taxon>Pterioida</taxon>
        <taxon>Pterioidea</taxon>
        <taxon>Pteriidae</taxon>
        <taxon>Pinctada</taxon>
    </lineage>
</organism>
<comment type="caution">
    <text evidence="2">The sequence shown here is derived from an EMBL/GenBank/DDBJ whole genome shotgun (WGS) entry which is preliminary data.</text>
</comment>
<feature type="compositionally biased region" description="Basic and acidic residues" evidence="1">
    <location>
        <begin position="724"/>
        <end position="749"/>
    </location>
</feature>
<feature type="compositionally biased region" description="Basic and acidic residues" evidence="1">
    <location>
        <begin position="258"/>
        <end position="294"/>
    </location>
</feature>
<feature type="compositionally biased region" description="Polar residues" evidence="1">
    <location>
        <begin position="187"/>
        <end position="199"/>
    </location>
</feature>
<feature type="compositionally biased region" description="Basic and acidic residues" evidence="1">
    <location>
        <begin position="7"/>
        <end position="16"/>
    </location>
</feature>
<gene>
    <name evidence="2" type="ORF">FSP39_017524</name>
</gene>
<accession>A0AA88XTC2</accession>
<feature type="compositionally biased region" description="Polar residues" evidence="1">
    <location>
        <begin position="295"/>
        <end position="304"/>
    </location>
</feature>
<dbReference type="AlphaFoldDB" id="A0AA88XTC2"/>
<feature type="compositionally biased region" description="Basic and acidic residues" evidence="1">
    <location>
        <begin position="635"/>
        <end position="646"/>
    </location>
</feature>
<feature type="compositionally biased region" description="Basic and acidic residues" evidence="1">
    <location>
        <begin position="223"/>
        <end position="251"/>
    </location>
</feature>
<feature type="region of interest" description="Disordered" evidence="1">
    <location>
        <begin position="1"/>
        <end position="20"/>
    </location>
</feature>
<name>A0AA88XTC2_PINIB</name>
<dbReference type="EMBL" id="VSWD01000011">
    <property type="protein sequence ID" value="KAK3088322.1"/>
    <property type="molecule type" value="Genomic_DNA"/>
</dbReference>
<feature type="region of interest" description="Disordered" evidence="1">
    <location>
        <begin position="623"/>
        <end position="749"/>
    </location>
</feature>
<feature type="compositionally biased region" description="Polar residues" evidence="1">
    <location>
        <begin position="48"/>
        <end position="86"/>
    </location>
</feature>
<feature type="compositionally biased region" description="Basic and acidic residues" evidence="1">
    <location>
        <begin position="438"/>
        <end position="450"/>
    </location>
</feature>
<feature type="compositionally biased region" description="Polar residues" evidence="1">
    <location>
        <begin position="367"/>
        <end position="386"/>
    </location>
</feature>
<feature type="compositionally biased region" description="Basic and acidic residues" evidence="1">
    <location>
        <begin position="106"/>
        <end position="116"/>
    </location>
</feature>
<proteinExistence type="predicted"/>
<feature type="compositionally biased region" description="Basic and acidic residues" evidence="1">
    <location>
        <begin position="387"/>
        <end position="398"/>
    </location>
</feature>
<feature type="compositionally biased region" description="Basic and acidic residues" evidence="1">
    <location>
        <begin position="337"/>
        <end position="365"/>
    </location>
</feature>
<feature type="compositionally biased region" description="Polar residues" evidence="1">
    <location>
        <begin position="319"/>
        <end position="336"/>
    </location>
</feature>
<evidence type="ECO:0000313" key="3">
    <source>
        <dbReference type="Proteomes" id="UP001186944"/>
    </source>
</evidence>
<evidence type="ECO:0000313" key="2">
    <source>
        <dbReference type="EMBL" id="KAK3088322.1"/>
    </source>
</evidence>
<protein>
    <submittedName>
        <fullName evidence="2">Uncharacterized protein</fullName>
    </submittedName>
</protein>
<reference evidence="2" key="1">
    <citation type="submission" date="2019-08" db="EMBL/GenBank/DDBJ databases">
        <title>The improved chromosome-level genome for the pearl oyster Pinctada fucata martensii using PacBio sequencing and Hi-C.</title>
        <authorList>
            <person name="Zheng Z."/>
        </authorList>
    </citation>
    <scope>NUCLEOTIDE SEQUENCE</scope>
    <source>
        <strain evidence="2">ZZ-2019</strain>
        <tissue evidence="2">Adductor muscle</tissue>
    </source>
</reference>
<sequence>MVNKVKPLKDKGEVNEMPKPNIVSSFRSMFEKSSGQVPRKILPDSPKVFTSQRNQTNLSVKPNTQTADISTSPVSENSVKPSVSVSRENKVAERDVDETANVRPSTMKEKAKETPRLLDSPVTRKKTYPEKKSIFDSDSDITTKKTSPRRFSQSEKNEKRDDLPSVNVTSNIESAVQAEKDKKVPATNKSSVTVASNEESMGKEVFPTRKEVFDSSMIAKIPKKSEQRSKVENDDRKEKSQDVLHAKKEVFDSSVISKSKDKKVSKPKEEYSEERNKKSEDVVQKRKEIFDSKSTENSGISSKTRSLHGKTKQAPATPLVNSQITEDVKSTQNEVSEITKHAKISSEKENIESKKVQSVPEEKGHKSLNSVQNVPKQNILQNVTTTKDIKSTNVEKIESNSSRSDLEPTGSKNNRVQDNEPKKGIPSVIANRLNKTKPVQDNKKDLKNENLDDNGEEVIHSSNLRPSQLKKGTLINGTTSSQQERTALCSFGMSNTTNNKKKSPGAKTEPVSNFDDLIGGKRNSPVPLFDSASSIVPKAKPKPSAQGVPPLDLSDLMPTEKNHPYQEGYIPTKIEPCKLVIVGAPVLLKTTPLKKTRSGHQLKIQFDDSAVQTHEYPREEVALEEYLSTNPAEVEEAKREEQAREEEPPEDPLEGPQIGDIPRQGESTEEGQETPRKNFTSSLEAGELSKYKPKHQEEFVFGMSLKEPEKAPATEVGTETSTEDDLHLRPADEDDLHDFSTHDTSDMLF</sequence>
<feature type="compositionally biased region" description="Basic and acidic residues" evidence="1">
    <location>
        <begin position="200"/>
        <end position="213"/>
    </location>
</feature>
<dbReference type="Proteomes" id="UP001186944">
    <property type="component" value="Unassembled WGS sequence"/>
</dbReference>
<feature type="region of interest" description="Disordered" evidence="1">
    <location>
        <begin position="30"/>
        <end position="519"/>
    </location>
</feature>
<keyword evidence="3" id="KW-1185">Reference proteome</keyword>
<feature type="compositionally biased region" description="Basic and acidic residues" evidence="1">
    <location>
        <begin position="687"/>
        <end position="698"/>
    </location>
</feature>
<feature type="compositionally biased region" description="Polar residues" evidence="1">
    <location>
        <begin position="475"/>
        <end position="485"/>
    </location>
</feature>